<feature type="compositionally biased region" description="Low complexity" evidence="1">
    <location>
        <begin position="425"/>
        <end position="443"/>
    </location>
</feature>
<organism evidence="3 4">
    <name type="scientific">[Candida] anglica</name>
    <dbReference type="NCBI Taxonomy" id="148631"/>
    <lineage>
        <taxon>Eukaryota</taxon>
        <taxon>Fungi</taxon>
        <taxon>Dikarya</taxon>
        <taxon>Ascomycota</taxon>
        <taxon>Saccharomycotina</taxon>
        <taxon>Pichiomycetes</taxon>
        <taxon>Debaryomycetaceae</taxon>
        <taxon>Kurtzmaniella</taxon>
    </lineage>
</organism>
<feature type="compositionally biased region" description="Pro residues" evidence="1">
    <location>
        <begin position="408"/>
        <end position="424"/>
    </location>
</feature>
<protein>
    <recommendedName>
        <fullName evidence="2">BBC1/AIM3 cysteine proteinase-fold domain-containing protein</fullName>
    </recommendedName>
</protein>
<feature type="compositionally biased region" description="Pro residues" evidence="1">
    <location>
        <begin position="485"/>
        <end position="555"/>
    </location>
</feature>
<feature type="compositionally biased region" description="Low complexity" evidence="1">
    <location>
        <begin position="177"/>
        <end position="202"/>
    </location>
</feature>
<feature type="region of interest" description="Disordered" evidence="1">
    <location>
        <begin position="249"/>
        <end position="753"/>
    </location>
</feature>
<feature type="domain" description="BBC1/AIM3 cysteine proteinase-fold" evidence="2">
    <location>
        <begin position="838"/>
        <end position="996"/>
    </location>
</feature>
<feature type="compositionally biased region" description="Low complexity" evidence="1">
    <location>
        <begin position="145"/>
        <end position="155"/>
    </location>
</feature>
<feature type="compositionally biased region" description="Low complexity" evidence="1">
    <location>
        <begin position="360"/>
        <end position="384"/>
    </location>
</feature>
<dbReference type="Gene3D" id="3.90.1720.60">
    <property type="match status" value="1"/>
</dbReference>
<feature type="compositionally biased region" description="Polar residues" evidence="1">
    <location>
        <begin position="610"/>
        <end position="631"/>
    </location>
</feature>
<evidence type="ECO:0000259" key="2">
    <source>
        <dbReference type="Pfam" id="PF25459"/>
    </source>
</evidence>
<feature type="compositionally biased region" description="Basic and acidic residues" evidence="1">
    <location>
        <begin position="40"/>
        <end position="51"/>
    </location>
</feature>
<feature type="compositionally biased region" description="Pro residues" evidence="1">
    <location>
        <begin position="715"/>
        <end position="726"/>
    </location>
</feature>
<evidence type="ECO:0000313" key="3">
    <source>
        <dbReference type="EMBL" id="CAK7903722.1"/>
    </source>
</evidence>
<feature type="compositionally biased region" description="Low complexity" evidence="1">
    <location>
        <begin position="287"/>
        <end position="318"/>
    </location>
</feature>
<feature type="compositionally biased region" description="Low complexity" evidence="1">
    <location>
        <begin position="563"/>
        <end position="574"/>
    </location>
</feature>
<dbReference type="InterPro" id="IPR057402">
    <property type="entry name" value="AIM3_BBC1_C"/>
</dbReference>
<dbReference type="EMBL" id="OZ004256">
    <property type="protein sequence ID" value="CAK7903722.1"/>
    <property type="molecule type" value="Genomic_DNA"/>
</dbReference>
<sequence length="997" mass="104895">MSFWDNNKDTFKSVGKATAKGIGRGTKAVSKAGYRTYKNHKGETVTEKTDGVVEDSGSVAMPPSTPVDRESLRSLPLPPKRNVGTYGVPKAGESSKYTAPQYQQQPPPQQQQQQQQYQQLPQAVVAQPAGSGYGVVEGVPPPVYQPVEAQAQAQVPLPPPPAGGARAVPPPPPPRSGEPVSSVPAPAPVSASPATSTSTGGASLAAAALNGYQKLNAQPGQAPQHQWTADEARVAGKFASVALNGYQQVQQATGQSQNSGQSPAAQGQQGNVAGLSAASQFANMWSSQQQAQPPQQVQPEQQVPPTQQQALPAQQQPQPVQPTQPQPVQPIQPQPVQPIQSLQPTLPAQPTQQPVPPTQPTSTTMETPTTSSSSMSAQSVTSPVEPSYTPKYQKAKIETGPLQDPATFAPPPVRRLPGQTPAPPSRSSTSSSVPVAPSGVAAVAPPPRPTMPSVTPVSTQFAPPPRPHRGEPQPVASTSTIAHPATPPPAYDGLPPPTVSRSTPPPPARATPPPPARSTPPPPARSTPPPPARSTPPPPARSTPQPPLKKAPPPKPQKKIHQSPDTSASSPSLSERPIEPVQPEPIVKPAPTNSAPNFALEIAARKAKSQPVSQPLSPEPQPTFNTASPIQSKPAPPKPTKPSKPKPLGKESSQPTSQPQSPVHTASTQKPSKPPKPLPISSKLPIKPKPLNTVKSVSTPPPPPPNPRRVTPDISPSPTPPPPPPARNYHRPPATIPVETSPSVAAPPPPSPPTLDLELATLWYTSTNSSPLKLPQSLTGLNYSTSYQSSGMSSTRSITARLPDLSSLTVSIHWQNNAPGSSAYVTTDKYVPSPLIYNTPSKSDLIASHTQFGNHVAAWCEHNWDKQIGSGECWDLAQQALLKGCGKHAFVSTYYHHGFPILELEGRSVVNGPHDEIKRGDVLQFTSCRFEGDGVIQTVGAPNHTSVVLSNDGGVLTVAEQNVNGVRKVIRGSYTLRNLTSGHVTAYRPMPISWAGE</sequence>
<feature type="compositionally biased region" description="Low complexity" evidence="1">
    <location>
        <begin position="99"/>
        <end position="138"/>
    </location>
</feature>
<feature type="compositionally biased region" description="Low complexity" evidence="1">
    <location>
        <begin position="337"/>
        <end position="352"/>
    </location>
</feature>
<feature type="compositionally biased region" description="Low complexity" evidence="1">
    <location>
        <begin position="652"/>
        <end position="662"/>
    </location>
</feature>
<feature type="compositionally biased region" description="Low complexity" evidence="1">
    <location>
        <begin position="679"/>
        <end position="691"/>
    </location>
</feature>
<evidence type="ECO:0000256" key="1">
    <source>
        <dbReference type="SAM" id="MobiDB-lite"/>
    </source>
</evidence>
<name>A0ABP0EAP0_9ASCO</name>
<feature type="compositionally biased region" description="Low complexity" evidence="1">
    <location>
        <begin position="731"/>
        <end position="744"/>
    </location>
</feature>
<feature type="compositionally biased region" description="Low complexity" evidence="1">
    <location>
        <begin position="254"/>
        <end position="271"/>
    </location>
</feature>
<dbReference type="Proteomes" id="UP001497600">
    <property type="component" value="Chromosome D"/>
</dbReference>
<proteinExistence type="predicted"/>
<reference evidence="3 4" key="1">
    <citation type="submission" date="2024-01" db="EMBL/GenBank/DDBJ databases">
        <authorList>
            <consortium name="Genoscope - CEA"/>
            <person name="William W."/>
        </authorList>
    </citation>
    <scope>NUCLEOTIDE SEQUENCE [LARGE SCALE GENOMIC DNA]</scope>
    <source>
        <strain evidence="3 4">29B2s-10</strain>
    </source>
</reference>
<accession>A0ABP0EAP0</accession>
<gene>
    <name evidence="3" type="ORF">CAAN4_D05974</name>
</gene>
<feature type="region of interest" description="Disordered" evidence="1">
    <location>
        <begin position="39"/>
        <end position="202"/>
    </location>
</feature>
<dbReference type="Pfam" id="PF25459">
    <property type="entry name" value="AIM3_BBC1_C"/>
    <property type="match status" value="1"/>
</dbReference>
<evidence type="ECO:0000313" key="4">
    <source>
        <dbReference type="Proteomes" id="UP001497600"/>
    </source>
</evidence>
<keyword evidence="4" id="KW-1185">Reference proteome</keyword>
<feature type="compositionally biased region" description="Pro residues" evidence="1">
    <location>
        <begin position="319"/>
        <end position="336"/>
    </location>
</feature>
<feature type="compositionally biased region" description="Polar residues" evidence="1">
    <location>
        <begin position="277"/>
        <end position="286"/>
    </location>
</feature>
<feature type="compositionally biased region" description="Pro residues" evidence="1">
    <location>
        <begin position="156"/>
        <end position="176"/>
    </location>
</feature>